<dbReference type="InterPro" id="IPR004175">
    <property type="entry name" value="RNA_CPDase"/>
</dbReference>
<keyword evidence="1 2" id="KW-0378">Hydrolase</keyword>
<sequence length="184" mass="20211">MRLFAAVLPPPAAVAELREALGALPRDEALRWTAEAGWHFTLAFMGEVGEPLLPELRVRLERAAARTAPFSLRLHGSGRFAHRALWTGAAGDIDALRMLAERADAAARRAGVPMEQHRRYQAHLTVARARTEVDLRPYVEAFAGFEGTPWPVEELHLVRSNLPGGGVPGAQPRYEVVASWPLRG</sequence>
<feature type="active site" description="Proton acceptor" evidence="2">
    <location>
        <position position="123"/>
    </location>
</feature>
<dbReference type="PANTHER" id="PTHR35561">
    <property type="entry name" value="RNA 2',3'-CYCLIC PHOSPHODIESTERASE"/>
    <property type="match status" value="1"/>
</dbReference>
<evidence type="ECO:0000256" key="2">
    <source>
        <dbReference type="HAMAP-Rule" id="MF_01940"/>
    </source>
</evidence>
<feature type="short sequence motif" description="HXTX 2" evidence="2">
    <location>
        <begin position="123"/>
        <end position="126"/>
    </location>
</feature>
<comment type="function">
    <text evidence="2">Hydrolyzes RNA 2',3'-cyclic phosphodiester to an RNA 2'-phosphomonoester.</text>
</comment>
<comment type="catalytic activity">
    <reaction evidence="2">
        <text>a 3'-end 2',3'-cyclophospho-ribonucleotide-RNA + H2O = a 3'-end 2'-phospho-ribonucleotide-RNA + H(+)</text>
        <dbReference type="Rhea" id="RHEA:11828"/>
        <dbReference type="Rhea" id="RHEA-COMP:10464"/>
        <dbReference type="Rhea" id="RHEA-COMP:17353"/>
        <dbReference type="ChEBI" id="CHEBI:15377"/>
        <dbReference type="ChEBI" id="CHEBI:15378"/>
        <dbReference type="ChEBI" id="CHEBI:83064"/>
        <dbReference type="ChEBI" id="CHEBI:173113"/>
        <dbReference type="EC" id="3.1.4.58"/>
    </reaction>
</comment>
<dbReference type="HAMAP" id="MF_01940">
    <property type="entry name" value="RNA_CPDase"/>
    <property type="match status" value="1"/>
</dbReference>
<accession>A0ABS8B164</accession>
<protein>
    <recommendedName>
        <fullName evidence="2">RNA 2',3'-cyclic phosphodiesterase</fullName>
        <shortName evidence="2">RNA 2',3'-CPDase</shortName>
        <ecNumber evidence="2">3.1.4.58</ecNumber>
    </recommendedName>
</protein>
<comment type="caution">
    <text evidence="3">The sequence shown here is derived from an EMBL/GenBank/DDBJ whole genome shotgun (WGS) entry which is preliminary data.</text>
</comment>
<organism evidence="3 4">
    <name type="scientific">Streptomyces antimicrobicus</name>
    <dbReference type="NCBI Taxonomy" id="2883108"/>
    <lineage>
        <taxon>Bacteria</taxon>
        <taxon>Bacillati</taxon>
        <taxon>Actinomycetota</taxon>
        <taxon>Actinomycetes</taxon>
        <taxon>Kitasatosporales</taxon>
        <taxon>Streptomycetaceae</taxon>
        <taxon>Streptomyces</taxon>
    </lineage>
</organism>
<feature type="short sequence motif" description="HXTX 1" evidence="2">
    <location>
        <begin position="39"/>
        <end position="42"/>
    </location>
</feature>
<dbReference type="EC" id="3.1.4.58" evidence="2"/>
<dbReference type="Gene3D" id="3.90.1140.10">
    <property type="entry name" value="Cyclic phosphodiesterase"/>
    <property type="match status" value="1"/>
</dbReference>
<dbReference type="SUPFAM" id="SSF55144">
    <property type="entry name" value="LigT-like"/>
    <property type="match status" value="1"/>
</dbReference>
<dbReference type="PANTHER" id="PTHR35561:SF1">
    <property type="entry name" value="RNA 2',3'-CYCLIC PHOSPHODIESTERASE"/>
    <property type="match status" value="1"/>
</dbReference>
<keyword evidence="4" id="KW-1185">Reference proteome</keyword>
<dbReference type="NCBIfam" id="TIGR02258">
    <property type="entry name" value="2_5_ligase"/>
    <property type="match status" value="1"/>
</dbReference>
<dbReference type="Pfam" id="PF13563">
    <property type="entry name" value="2_5_RNA_ligase2"/>
    <property type="match status" value="1"/>
</dbReference>
<gene>
    <name evidence="3" type="primary">thpR</name>
    <name evidence="3" type="ORF">LG632_02960</name>
</gene>
<reference evidence="3 4" key="1">
    <citation type="submission" date="2021-10" db="EMBL/GenBank/DDBJ databases">
        <title>Streptomyces sp. strain SMC 277, a novel streptomycete isolated from soil.</title>
        <authorList>
            <person name="Chanama M."/>
        </authorList>
    </citation>
    <scope>NUCLEOTIDE SEQUENCE [LARGE SCALE GENOMIC DNA]</scope>
    <source>
        <strain evidence="3 4">SMC 277</strain>
    </source>
</reference>
<evidence type="ECO:0000313" key="4">
    <source>
        <dbReference type="Proteomes" id="UP001199054"/>
    </source>
</evidence>
<dbReference type="Proteomes" id="UP001199054">
    <property type="component" value="Unassembled WGS sequence"/>
</dbReference>
<evidence type="ECO:0000256" key="1">
    <source>
        <dbReference type="ARBA" id="ARBA00022801"/>
    </source>
</evidence>
<name>A0ABS8B164_9ACTN</name>
<proteinExistence type="inferred from homology"/>
<dbReference type="EMBL" id="JAJAUY010000006">
    <property type="protein sequence ID" value="MCB5178348.1"/>
    <property type="molecule type" value="Genomic_DNA"/>
</dbReference>
<evidence type="ECO:0000313" key="3">
    <source>
        <dbReference type="EMBL" id="MCB5178348.1"/>
    </source>
</evidence>
<comment type="similarity">
    <text evidence="2">Belongs to the 2H phosphoesterase superfamily. ThpR family.</text>
</comment>
<dbReference type="InterPro" id="IPR009097">
    <property type="entry name" value="Cyclic_Pdiesterase"/>
</dbReference>
<feature type="active site" description="Proton donor" evidence="2">
    <location>
        <position position="39"/>
    </location>
</feature>
<dbReference type="RefSeq" id="WP_226724826.1">
    <property type="nucleotide sequence ID" value="NZ_JAJAUY010000006.1"/>
</dbReference>